<feature type="transmembrane region" description="Helical" evidence="1">
    <location>
        <begin position="211"/>
        <end position="234"/>
    </location>
</feature>
<evidence type="ECO:0000313" key="3">
    <source>
        <dbReference type="Proteomes" id="UP001500449"/>
    </source>
</evidence>
<evidence type="ECO:0000313" key="2">
    <source>
        <dbReference type="EMBL" id="GAA1833445.1"/>
    </source>
</evidence>
<sequence length="310" mass="31816">MRVVTPAETTPRVRELFEAEPGVAHLVVLPGAAVKPEGDLLLADVARECADSLLSALRRLGVPRDGSITVEPLDTVLSDAAVRAEEAAPGEGSDAVVWDELTGRIGEDSRFTASYQAFLTIACLLAAIGAITDSPVLVVGAMVLGPEFGPLAAIAVGLVLRRGAFVRRGALALVAGFPLAMAVTAGATLLFDATGLLSSGTLDHLDEVAFIYQVGPFSFIVAVLAGLAGILALTSAKSASLVGVFISVTTVPAAAFASVALVEGRLREAGLSALQLVVNLLGIVIAATLALLVARRTRRRRIRGVARPAG</sequence>
<comment type="caution">
    <text evidence="2">The sequence shown here is derived from an EMBL/GenBank/DDBJ whole genome shotgun (WGS) entry which is preliminary data.</text>
</comment>
<evidence type="ECO:0000256" key="1">
    <source>
        <dbReference type="SAM" id="Phobius"/>
    </source>
</evidence>
<dbReference type="PANTHER" id="PTHR20992:SF9">
    <property type="entry name" value="AT15442P-RELATED"/>
    <property type="match status" value="1"/>
</dbReference>
<keyword evidence="3" id="KW-1185">Reference proteome</keyword>
<dbReference type="InterPro" id="IPR005240">
    <property type="entry name" value="DUF389"/>
</dbReference>
<proteinExistence type="predicted"/>
<feature type="transmembrane region" description="Helical" evidence="1">
    <location>
        <begin position="241"/>
        <end position="261"/>
    </location>
</feature>
<dbReference type="PANTHER" id="PTHR20992">
    <property type="entry name" value="AT15442P-RELATED"/>
    <property type="match status" value="1"/>
</dbReference>
<feature type="transmembrane region" description="Helical" evidence="1">
    <location>
        <begin position="273"/>
        <end position="294"/>
    </location>
</feature>
<dbReference type="Pfam" id="PF04087">
    <property type="entry name" value="DUF389"/>
    <property type="match status" value="1"/>
</dbReference>
<feature type="transmembrane region" description="Helical" evidence="1">
    <location>
        <begin position="113"/>
        <end position="131"/>
    </location>
</feature>
<organism evidence="2 3">
    <name type="scientific">Pseudonocardia ailaonensis</name>
    <dbReference type="NCBI Taxonomy" id="367279"/>
    <lineage>
        <taxon>Bacteria</taxon>
        <taxon>Bacillati</taxon>
        <taxon>Actinomycetota</taxon>
        <taxon>Actinomycetes</taxon>
        <taxon>Pseudonocardiales</taxon>
        <taxon>Pseudonocardiaceae</taxon>
        <taxon>Pseudonocardia</taxon>
    </lineage>
</organism>
<dbReference type="Proteomes" id="UP001500449">
    <property type="component" value="Unassembled WGS sequence"/>
</dbReference>
<gene>
    <name evidence="2" type="ORF">GCM10009836_09480</name>
</gene>
<protein>
    <submittedName>
        <fullName evidence="2">DUF389 domain-containing protein</fullName>
    </submittedName>
</protein>
<reference evidence="2 3" key="1">
    <citation type="journal article" date="2019" name="Int. J. Syst. Evol. Microbiol.">
        <title>The Global Catalogue of Microorganisms (GCM) 10K type strain sequencing project: providing services to taxonomists for standard genome sequencing and annotation.</title>
        <authorList>
            <consortium name="The Broad Institute Genomics Platform"/>
            <consortium name="The Broad Institute Genome Sequencing Center for Infectious Disease"/>
            <person name="Wu L."/>
            <person name="Ma J."/>
        </authorList>
    </citation>
    <scope>NUCLEOTIDE SEQUENCE [LARGE SCALE GENOMIC DNA]</scope>
    <source>
        <strain evidence="2 3">JCM 16009</strain>
    </source>
</reference>
<keyword evidence="1" id="KW-0812">Transmembrane</keyword>
<name>A0ABN2MP14_9PSEU</name>
<feature type="transmembrane region" description="Helical" evidence="1">
    <location>
        <begin position="137"/>
        <end position="159"/>
    </location>
</feature>
<keyword evidence="1" id="KW-0472">Membrane</keyword>
<dbReference type="EMBL" id="BAAAQK010000003">
    <property type="protein sequence ID" value="GAA1833445.1"/>
    <property type="molecule type" value="Genomic_DNA"/>
</dbReference>
<accession>A0ABN2MP14</accession>
<keyword evidence="1" id="KW-1133">Transmembrane helix</keyword>
<feature type="transmembrane region" description="Helical" evidence="1">
    <location>
        <begin position="171"/>
        <end position="191"/>
    </location>
</feature>